<dbReference type="PANTHER" id="PTHR46268">
    <property type="entry name" value="STRESS RESPONSE PROTEIN NHAX"/>
    <property type="match status" value="1"/>
</dbReference>
<feature type="domain" description="UspA" evidence="2">
    <location>
        <begin position="157"/>
        <end position="272"/>
    </location>
</feature>
<keyword evidence="4" id="KW-1185">Reference proteome</keyword>
<dbReference type="EMBL" id="LT985188">
    <property type="protein sequence ID" value="SPD85694.1"/>
    <property type="molecule type" value="Genomic_DNA"/>
</dbReference>
<evidence type="ECO:0000313" key="4">
    <source>
        <dbReference type="Proteomes" id="UP000238164"/>
    </source>
</evidence>
<name>A0A2N9JE77_9ACTN</name>
<dbReference type="PANTHER" id="PTHR46268:SF6">
    <property type="entry name" value="UNIVERSAL STRESS PROTEIN UP12"/>
    <property type="match status" value="1"/>
</dbReference>
<accession>A0A2N9JE77</accession>
<dbReference type="RefSeq" id="WP_158680825.1">
    <property type="nucleotide sequence ID" value="NZ_BAAAGO010000042.1"/>
</dbReference>
<organism evidence="3 4">
    <name type="scientific">Micropruina glycogenica</name>
    <dbReference type="NCBI Taxonomy" id="75385"/>
    <lineage>
        <taxon>Bacteria</taxon>
        <taxon>Bacillati</taxon>
        <taxon>Actinomycetota</taxon>
        <taxon>Actinomycetes</taxon>
        <taxon>Propionibacteriales</taxon>
        <taxon>Nocardioidaceae</taxon>
        <taxon>Micropruina</taxon>
    </lineage>
</organism>
<dbReference type="PRINTS" id="PR01438">
    <property type="entry name" value="UNVRSLSTRESS"/>
</dbReference>
<dbReference type="OrthoDB" id="5143389at2"/>
<evidence type="ECO:0000313" key="3">
    <source>
        <dbReference type="EMBL" id="SPD85694.1"/>
    </source>
</evidence>
<dbReference type="InterPro" id="IPR014729">
    <property type="entry name" value="Rossmann-like_a/b/a_fold"/>
</dbReference>
<dbReference type="CDD" id="cd00293">
    <property type="entry name" value="USP-like"/>
    <property type="match status" value="2"/>
</dbReference>
<dbReference type="SUPFAM" id="SSF52402">
    <property type="entry name" value="Adenine nucleotide alpha hydrolases-like"/>
    <property type="match status" value="2"/>
</dbReference>
<sequence length="276" mass="28829">MTTRRRILVGVDGSDDSLKAVKYAVREALADGSDLWLVYATDPVVIVNGYVWAVAATDDDLHRAGQAVLERVKALVAADGLPAERVVAEVVTGAPGEVLIRLSEQAALLVMGRRSIGGLERMFVGSTSVQVAGRAACPMIVVSHSGQHEPGDAHGVVAVAISAWPPHTAALQWAASEAARRHCSMQVVHVVPTEGVVPTSAFKATAAAIEAHLQPLREQYPDTSIEVAVRTGVPIDELVAASRTADLLVLGVHPARLSGLARGLLAHAHCPVGVSS</sequence>
<evidence type="ECO:0000259" key="2">
    <source>
        <dbReference type="Pfam" id="PF00582"/>
    </source>
</evidence>
<dbReference type="Proteomes" id="UP000238164">
    <property type="component" value="Chromosome 1"/>
</dbReference>
<dbReference type="InterPro" id="IPR006015">
    <property type="entry name" value="Universal_stress_UspA"/>
</dbReference>
<reference evidence="3 4" key="1">
    <citation type="submission" date="2018-02" db="EMBL/GenBank/DDBJ databases">
        <authorList>
            <person name="Cohen D.B."/>
            <person name="Kent A.D."/>
        </authorList>
    </citation>
    <scope>NUCLEOTIDE SEQUENCE [LARGE SCALE GENOMIC DNA]</scope>
    <source>
        <strain evidence="3">1</strain>
    </source>
</reference>
<feature type="domain" description="UspA" evidence="2">
    <location>
        <begin position="4"/>
        <end position="142"/>
    </location>
</feature>
<dbReference type="KEGG" id="mgg:MPLG2_0658"/>
<gene>
    <name evidence="3" type="ORF">MPLG2_0658</name>
</gene>
<dbReference type="Gene3D" id="3.40.50.620">
    <property type="entry name" value="HUPs"/>
    <property type="match status" value="2"/>
</dbReference>
<proteinExistence type="inferred from homology"/>
<dbReference type="Pfam" id="PF00582">
    <property type="entry name" value="Usp"/>
    <property type="match status" value="2"/>
</dbReference>
<evidence type="ECO:0000256" key="1">
    <source>
        <dbReference type="ARBA" id="ARBA00008791"/>
    </source>
</evidence>
<comment type="similarity">
    <text evidence="1">Belongs to the universal stress protein A family.</text>
</comment>
<dbReference type="AlphaFoldDB" id="A0A2N9JE77"/>
<protein>
    <recommendedName>
        <fullName evidence="2">UspA domain-containing protein</fullName>
    </recommendedName>
</protein>
<dbReference type="InterPro" id="IPR006016">
    <property type="entry name" value="UspA"/>
</dbReference>